<evidence type="ECO:0000313" key="2">
    <source>
        <dbReference type="Proteomes" id="UP001597131"/>
    </source>
</evidence>
<reference evidence="2" key="1">
    <citation type="journal article" date="2019" name="Int. J. Syst. Evol. Microbiol.">
        <title>The Global Catalogue of Microorganisms (GCM) 10K type strain sequencing project: providing services to taxonomists for standard genome sequencing and annotation.</title>
        <authorList>
            <consortium name="The Broad Institute Genomics Platform"/>
            <consortium name="The Broad Institute Genome Sequencing Center for Infectious Disease"/>
            <person name="Wu L."/>
            <person name="Ma J."/>
        </authorList>
    </citation>
    <scope>NUCLEOTIDE SEQUENCE [LARGE SCALE GENOMIC DNA]</scope>
    <source>
        <strain evidence="2">CCUG 64793</strain>
    </source>
</reference>
<dbReference type="EMBL" id="JBHTLI010000001">
    <property type="protein sequence ID" value="MFD1094950.1"/>
    <property type="molecule type" value="Genomic_DNA"/>
</dbReference>
<organism evidence="1 2">
    <name type="scientific">Salegentibacter chungangensis</name>
    <dbReference type="NCBI Taxonomy" id="1335724"/>
    <lineage>
        <taxon>Bacteria</taxon>
        <taxon>Pseudomonadati</taxon>
        <taxon>Bacteroidota</taxon>
        <taxon>Flavobacteriia</taxon>
        <taxon>Flavobacteriales</taxon>
        <taxon>Flavobacteriaceae</taxon>
        <taxon>Salegentibacter</taxon>
    </lineage>
</organism>
<name>A0ABW3NPA2_9FLAO</name>
<accession>A0ABW3NPA2</accession>
<keyword evidence="2" id="KW-1185">Reference proteome</keyword>
<gene>
    <name evidence="1" type="ORF">ACFQ3Q_04245</name>
</gene>
<evidence type="ECO:0000313" key="1">
    <source>
        <dbReference type="EMBL" id="MFD1094950.1"/>
    </source>
</evidence>
<dbReference type="Pfam" id="PF14356">
    <property type="entry name" value="DUF4403"/>
    <property type="match status" value="1"/>
</dbReference>
<dbReference type="RefSeq" id="WP_380743259.1">
    <property type="nucleotide sequence ID" value="NZ_JBHTLI010000001.1"/>
</dbReference>
<dbReference type="Proteomes" id="UP001597131">
    <property type="component" value="Unassembled WGS sequence"/>
</dbReference>
<sequence length="208" mass="23335">MKSSDDASLGDIKLSLPVKIAYPVLEDFLEKKMIGRKISASNKEGGETNYAEILEIGVGESSKKNFDIALDVSFKALASVVKGKEGRAILHLSLKFNEEEQRLGIQEYKLEGKNKSWLADKFLQVLVNNWMKEKLKRKMSFELHPLIQERLQEVNSKLGEDMEVRKGIALSGVIKDFRVKDIVAGQSLLLVIVEAEGSALVDVKEIRF</sequence>
<dbReference type="InterPro" id="IPR025515">
    <property type="entry name" value="DUF4403"/>
</dbReference>
<comment type="caution">
    <text evidence="1">The sequence shown here is derived from an EMBL/GenBank/DDBJ whole genome shotgun (WGS) entry which is preliminary data.</text>
</comment>
<proteinExistence type="predicted"/>
<protein>
    <submittedName>
        <fullName evidence="1">DUF4403 family protein</fullName>
    </submittedName>
</protein>